<protein>
    <recommendedName>
        <fullName evidence="1">Cell wall hydrolase SleB domain-containing protein</fullName>
    </recommendedName>
</protein>
<feature type="domain" description="Cell wall hydrolase SleB" evidence="1">
    <location>
        <begin position="23"/>
        <end position="134"/>
    </location>
</feature>
<dbReference type="Gene3D" id="1.10.10.2520">
    <property type="entry name" value="Cell wall hydrolase SleB, domain 1"/>
    <property type="match status" value="1"/>
</dbReference>
<evidence type="ECO:0000259" key="1">
    <source>
        <dbReference type="Pfam" id="PF07486"/>
    </source>
</evidence>
<gene>
    <name evidence="2" type="ORF">KQP761_LOCUS4736</name>
</gene>
<dbReference type="GO" id="GO:0016787">
    <property type="term" value="F:hydrolase activity"/>
    <property type="evidence" value="ECO:0007669"/>
    <property type="project" value="InterPro"/>
</dbReference>
<dbReference type="OrthoDB" id="9983162at2759"/>
<evidence type="ECO:0000313" key="3">
    <source>
        <dbReference type="Proteomes" id="UP000663834"/>
    </source>
</evidence>
<organism evidence="2 3">
    <name type="scientific">Rotaria magnacalcarata</name>
    <dbReference type="NCBI Taxonomy" id="392030"/>
    <lineage>
        <taxon>Eukaryota</taxon>
        <taxon>Metazoa</taxon>
        <taxon>Spiralia</taxon>
        <taxon>Gnathifera</taxon>
        <taxon>Rotifera</taxon>
        <taxon>Eurotatoria</taxon>
        <taxon>Bdelloidea</taxon>
        <taxon>Philodinida</taxon>
        <taxon>Philodinidae</taxon>
        <taxon>Rotaria</taxon>
    </lineage>
</organism>
<evidence type="ECO:0000313" key="2">
    <source>
        <dbReference type="EMBL" id="CAF1300347.1"/>
    </source>
</evidence>
<name>A0A815DNE3_9BILA</name>
<dbReference type="Proteomes" id="UP000663834">
    <property type="component" value="Unassembled WGS sequence"/>
</dbReference>
<dbReference type="InterPro" id="IPR042047">
    <property type="entry name" value="SleB_dom1"/>
</dbReference>
<dbReference type="AlphaFoldDB" id="A0A815DNE3"/>
<dbReference type="Pfam" id="PF07486">
    <property type="entry name" value="Hydrolase_2"/>
    <property type="match status" value="1"/>
</dbReference>
<comment type="caution">
    <text evidence="2">The sequence shown here is derived from an EMBL/GenBank/DDBJ whole genome shotgun (WGS) entry which is preliminary data.</text>
</comment>
<accession>A0A815DNE3</accession>
<dbReference type="InterPro" id="IPR011105">
    <property type="entry name" value="Cell_wall_hydrolase_SleB"/>
</dbReference>
<proteinExistence type="predicted"/>
<reference evidence="2" key="1">
    <citation type="submission" date="2021-02" db="EMBL/GenBank/DDBJ databases">
        <authorList>
            <person name="Nowell W R."/>
        </authorList>
    </citation>
    <scope>NUCLEOTIDE SEQUENCE</scope>
</reference>
<dbReference type="EMBL" id="CAJNOW010000984">
    <property type="protein sequence ID" value="CAF1300347.1"/>
    <property type="molecule type" value="Genomic_DNA"/>
</dbReference>
<sequence>MVYPETLDDVDVLAHTVYGEALGESPEGQIAVALVIRNRVAKGRNYLGKTIKDVCLKPYQFSCWNLGDANRQKLLNLQIDDKSYLKIRKIAEQVLNGTLPDNTKGSIHYHANTIKPDWKKGKAPVVTIGNHLFYNDID</sequence>